<gene>
    <name evidence="2" type="ORF">B0H15DRAFT_803968</name>
</gene>
<name>A0AAD6TWM9_9AGAR</name>
<evidence type="ECO:0000313" key="3">
    <source>
        <dbReference type="Proteomes" id="UP001222325"/>
    </source>
</evidence>
<sequence length="488" mass="53814">MCERAWPREQDTEAADRTFPSSSTHLCAPIAPPHQLGDPPHSTATPTPHRRRHYQHDARRAIRFVLRRWCRGEGHIDYQLQELHQQHQHGFAAALDVQELPKVLKSRKYSRNSLHFDVADLVLRTGWAAGAGGDQTTRSRACGRRRLSTCTWSSASLDSDDEGLVDLWYLRQHQLDSKTTLDARVAREERGGTAGGTAVMSRACAPPACASGAHPGDAAARAACFFHNRDGARVRVQRRTAARERAAFPGGAPRGREYAARQLAARMALPALRGCVLRERTGMRRGSYARNSSRNLQGTPKAASKGVPGTRNSVLADRRLPRGRSFSQEYTDAQSAMGGSARWMSCRPRTGLESHRSRGGWADADNKLQQPLKALAVHQRGDKVVATMSRHLAEARDEAAAEAESLRAVLSCPQPKHASQHAAFQRRFWGSSTAVKAAVNDACRWGLSPTGTGHRHPTRMLPNELQQPLKALRAGRGESCDARYTRVR</sequence>
<feature type="compositionally biased region" description="Basic and acidic residues" evidence="1">
    <location>
        <begin position="1"/>
        <end position="16"/>
    </location>
</feature>
<dbReference type="Proteomes" id="UP001222325">
    <property type="component" value="Unassembled WGS sequence"/>
</dbReference>
<comment type="caution">
    <text evidence="2">The sequence shown here is derived from an EMBL/GenBank/DDBJ whole genome shotgun (WGS) entry which is preliminary data.</text>
</comment>
<feature type="region of interest" description="Disordered" evidence="1">
    <location>
        <begin position="1"/>
        <end position="56"/>
    </location>
</feature>
<proteinExistence type="predicted"/>
<keyword evidence="3" id="KW-1185">Reference proteome</keyword>
<accession>A0AAD6TWM9</accession>
<dbReference type="AlphaFoldDB" id="A0AAD6TWM9"/>
<protein>
    <submittedName>
        <fullName evidence="2">Uncharacterized protein</fullName>
    </submittedName>
</protein>
<feature type="compositionally biased region" description="Polar residues" evidence="1">
    <location>
        <begin position="289"/>
        <end position="298"/>
    </location>
</feature>
<organism evidence="2 3">
    <name type="scientific">Mycena belliarum</name>
    <dbReference type="NCBI Taxonomy" id="1033014"/>
    <lineage>
        <taxon>Eukaryota</taxon>
        <taxon>Fungi</taxon>
        <taxon>Dikarya</taxon>
        <taxon>Basidiomycota</taxon>
        <taxon>Agaricomycotina</taxon>
        <taxon>Agaricomycetes</taxon>
        <taxon>Agaricomycetidae</taxon>
        <taxon>Agaricales</taxon>
        <taxon>Marasmiineae</taxon>
        <taxon>Mycenaceae</taxon>
        <taxon>Mycena</taxon>
    </lineage>
</organism>
<dbReference type="EMBL" id="JARJCN010000053">
    <property type="protein sequence ID" value="KAJ7080836.1"/>
    <property type="molecule type" value="Genomic_DNA"/>
</dbReference>
<evidence type="ECO:0000256" key="1">
    <source>
        <dbReference type="SAM" id="MobiDB-lite"/>
    </source>
</evidence>
<evidence type="ECO:0000313" key="2">
    <source>
        <dbReference type="EMBL" id="KAJ7080836.1"/>
    </source>
</evidence>
<reference evidence="2" key="1">
    <citation type="submission" date="2023-03" db="EMBL/GenBank/DDBJ databases">
        <title>Massive genome expansion in bonnet fungi (Mycena s.s.) driven by repeated elements and novel gene families across ecological guilds.</title>
        <authorList>
            <consortium name="Lawrence Berkeley National Laboratory"/>
            <person name="Harder C.B."/>
            <person name="Miyauchi S."/>
            <person name="Viragh M."/>
            <person name="Kuo A."/>
            <person name="Thoen E."/>
            <person name="Andreopoulos B."/>
            <person name="Lu D."/>
            <person name="Skrede I."/>
            <person name="Drula E."/>
            <person name="Henrissat B."/>
            <person name="Morin E."/>
            <person name="Kohler A."/>
            <person name="Barry K."/>
            <person name="LaButti K."/>
            <person name="Morin E."/>
            <person name="Salamov A."/>
            <person name="Lipzen A."/>
            <person name="Mereny Z."/>
            <person name="Hegedus B."/>
            <person name="Baldrian P."/>
            <person name="Stursova M."/>
            <person name="Weitz H."/>
            <person name="Taylor A."/>
            <person name="Grigoriev I.V."/>
            <person name="Nagy L.G."/>
            <person name="Martin F."/>
            <person name="Kauserud H."/>
        </authorList>
    </citation>
    <scope>NUCLEOTIDE SEQUENCE</scope>
    <source>
        <strain evidence="2">CBHHK173m</strain>
    </source>
</reference>
<feature type="region of interest" description="Disordered" evidence="1">
    <location>
        <begin position="284"/>
        <end position="333"/>
    </location>
</feature>